<dbReference type="AlphaFoldDB" id="A0A7R9BM45"/>
<accession>A0A7R9BM45</accession>
<dbReference type="Proteomes" id="UP000678499">
    <property type="component" value="Unassembled WGS sequence"/>
</dbReference>
<sequence length="312" mass="33821">GASVVIREENRPRPLERRRWTCTATLHANKNANNNMGIRSKSSSSSSYNKRPSFNSCSSSTTNMPISCSCTSTSTTYRSSSSSCTNTYSRSKASTCTYSLGGLNLLNLTDEVSESFGSVTADSIFVHPDYHPENEQSNNLAILKLSQPVTFSPQVQAIRLFNGSSTDVSAGSVTAYGIPESFDAFKCGVAEVTTTISPTQASSTQESSTQESSTQASSSTATTALTSTASATTTSTKMKWGREDSTHWDDGRCLKEIFMHFLHLFWAKLGLLCPHPEPLEPPVKTHTTALRNKRLSQIRMKFCGKNDSVAGN</sequence>
<dbReference type="EMBL" id="OA882650">
    <property type="protein sequence ID" value="CAD7276384.1"/>
    <property type="molecule type" value="Genomic_DNA"/>
</dbReference>
<feature type="region of interest" description="Disordered" evidence="1">
    <location>
        <begin position="197"/>
        <end position="245"/>
    </location>
</feature>
<feature type="region of interest" description="Disordered" evidence="1">
    <location>
        <begin position="32"/>
        <end position="62"/>
    </location>
</feature>
<evidence type="ECO:0000259" key="2">
    <source>
        <dbReference type="Pfam" id="PF00089"/>
    </source>
</evidence>
<dbReference type="SUPFAM" id="SSF50494">
    <property type="entry name" value="Trypsin-like serine proteases"/>
    <property type="match status" value="1"/>
</dbReference>
<name>A0A7R9BM45_9CRUS</name>
<dbReference type="InterPro" id="IPR001254">
    <property type="entry name" value="Trypsin_dom"/>
</dbReference>
<feature type="domain" description="Peptidase S1" evidence="2">
    <location>
        <begin position="113"/>
        <end position="216"/>
    </location>
</feature>
<dbReference type="GO" id="GO:0004252">
    <property type="term" value="F:serine-type endopeptidase activity"/>
    <property type="evidence" value="ECO:0007669"/>
    <property type="project" value="InterPro"/>
</dbReference>
<dbReference type="Gene3D" id="2.40.10.10">
    <property type="entry name" value="Trypsin-like serine proteases"/>
    <property type="match status" value="1"/>
</dbReference>
<evidence type="ECO:0000313" key="4">
    <source>
        <dbReference type="Proteomes" id="UP000678499"/>
    </source>
</evidence>
<dbReference type="InterPro" id="IPR009003">
    <property type="entry name" value="Peptidase_S1_PA"/>
</dbReference>
<keyword evidence="4" id="KW-1185">Reference proteome</keyword>
<organism evidence="3">
    <name type="scientific">Notodromas monacha</name>
    <dbReference type="NCBI Taxonomy" id="399045"/>
    <lineage>
        <taxon>Eukaryota</taxon>
        <taxon>Metazoa</taxon>
        <taxon>Ecdysozoa</taxon>
        <taxon>Arthropoda</taxon>
        <taxon>Crustacea</taxon>
        <taxon>Oligostraca</taxon>
        <taxon>Ostracoda</taxon>
        <taxon>Podocopa</taxon>
        <taxon>Podocopida</taxon>
        <taxon>Cypridocopina</taxon>
        <taxon>Cypridoidea</taxon>
        <taxon>Cyprididae</taxon>
        <taxon>Notodromas</taxon>
    </lineage>
</organism>
<dbReference type="EMBL" id="CAJPEX010000613">
    <property type="protein sequence ID" value="CAG0916536.1"/>
    <property type="molecule type" value="Genomic_DNA"/>
</dbReference>
<feature type="non-terminal residue" evidence="3">
    <location>
        <position position="312"/>
    </location>
</feature>
<dbReference type="InterPro" id="IPR043504">
    <property type="entry name" value="Peptidase_S1_PA_chymotrypsin"/>
</dbReference>
<reference evidence="3" key="1">
    <citation type="submission" date="2020-11" db="EMBL/GenBank/DDBJ databases">
        <authorList>
            <person name="Tran Van P."/>
        </authorList>
    </citation>
    <scope>NUCLEOTIDE SEQUENCE</scope>
</reference>
<protein>
    <recommendedName>
        <fullName evidence="2">Peptidase S1 domain-containing protein</fullName>
    </recommendedName>
</protein>
<feature type="compositionally biased region" description="Low complexity" evidence="1">
    <location>
        <begin position="199"/>
        <end position="236"/>
    </location>
</feature>
<feature type="compositionally biased region" description="Low complexity" evidence="1">
    <location>
        <begin position="39"/>
        <end position="56"/>
    </location>
</feature>
<evidence type="ECO:0000256" key="1">
    <source>
        <dbReference type="SAM" id="MobiDB-lite"/>
    </source>
</evidence>
<feature type="non-terminal residue" evidence="3">
    <location>
        <position position="1"/>
    </location>
</feature>
<dbReference type="GO" id="GO:0006508">
    <property type="term" value="P:proteolysis"/>
    <property type="evidence" value="ECO:0007669"/>
    <property type="project" value="InterPro"/>
</dbReference>
<evidence type="ECO:0000313" key="3">
    <source>
        <dbReference type="EMBL" id="CAD7276384.1"/>
    </source>
</evidence>
<dbReference type="Pfam" id="PF00089">
    <property type="entry name" value="Trypsin"/>
    <property type="match status" value="1"/>
</dbReference>
<gene>
    <name evidence="3" type="ORF">NMOB1V02_LOCUS4149</name>
</gene>
<proteinExistence type="predicted"/>